<name>A0A9I9E9R5_CUCME</name>
<proteinExistence type="predicted"/>
<dbReference type="AlphaFoldDB" id="A0A9I9E9R5"/>
<dbReference type="EnsemblPlants" id="MELO3C030757.2.1">
    <property type="protein sequence ID" value="MELO3C030757.2.1"/>
    <property type="gene ID" value="MELO3C030757.2"/>
</dbReference>
<organism evidence="1">
    <name type="scientific">Cucumis melo</name>
    <name type="common">Muskmelon</name>
    <dbReference type="NCBI Taxonomy" id="3656"/>
    <lineage>
        <taxon>Eukaryota</taxon>
        <taxon>Viridiplantae</taxon>
        <taxon>Streptophyta</taxon>
        <taxon>Embryophyta</taxon>
        <taxon>Tracheophyta</taxon>
        <taxon>Spermatophyta</taxon>
        <taxon>Magnoliopsida</taxon>
        <taxon>eudicotyledons</taxon>
        <taxon>Gunneridae</taxon>
        <taxon>Pentapetalae</taxon>
        <taxon>rosids</taxon>
        <taxon>fabids</taxon>
        <taxon>Cucurbitales</taxon>
        <taxon>Cucurbitaceae</taxon>
        <taxon>Benincaseae</taxon>
        <taxon>Cucumis</taxon>
    </lineage>
</organism>
<reference evidence="1" key="1">
    <citation type="submission" date="2023-03" db="UniProtKB">
        <authorList>
            <consortium name="EnsemblPlants"/>
        </authorList>
    </citation>
    <scope>IDENTIFICATION</scope>
</reference>
<evidence type="ECO:0000313" key="1">
    <source>
        <dbReference type="EnsemblPlants" id="MELO3C030757.2.1"/>
    </source>
</evidence>
<protein>
    <submittedName>
        <fullName evidence="1">Uncharacterized protein</fullName>
    </submittedName>
</protein>
<dbReference type="Gramene" id="MELO3C030757.2.1">
    <property type="protein sequence ID" value="MELO3C030757.2.1"/>
    <property type="gene ID" value="MELO3C030757.2"/>
</dbReference>
<sequence>MSVFKMQIFNVSFKPTSKMKWKIVRSEFLISHLGLSSRRLYRLSHSRPRLDLSSYQLPAFNRSSFSIYSLSSSPKSLNLQSSLLLRSLRSSLRRFGRVSEEDMGEPICMTLVVAAGNKILQKKGTVIFFFTFFRKHETLNLLYELGLEVGKASNSDGFKSLETLPSSTIAATATEPSSSKALLQFFVDLCALSHCMRGQSPYQLSFPSLLVYPFQIVNRIKKLRKKVALEPIDTVEVAEESYFYMLQEQEAHAAEFERTFIAIKPDGVQRGLFWVLLHIPIAAIDPSNHPQTLLHCAIKGVITKQMTAIEEMVASEYN</sequence>
<accession>A0A9I9E9R5</accession>